<comment type="catalytic activity">
    <reaction evidence="1">
        <text>ATP + H2O = ADP + phosphate + H(+)</text>
        <dbReference type="Rhea" id="RHEA:13065"/>
        <dbReference type="ChEBI" id="CHEBI:15377"/>
        <dbReference type="ChEBI" id="CHEBI:15378"/>
        <dbReference type="ChEBI" id="CHEBI:30616"/>
        <dbReference type="ChEBI" id="CHEBI:43474"/>
        <dbReference type="ChEBI" id="CHEBI:456216"/>
        <dbReference type="EC" id="5.6.2.3"/>
    </reaction>
</comment>
<dbReference type="GO" id="GO:0006281">
    <property type="term" value="P:DNA repair"/>
    <property type="evidence" value="ECO:0007669"/>
    <property type="project" value="UniProtKB-KW"/>
</dbReference>
<dbReference type="Gene3D" id="3.40.50.300">
    <property type="entry name" value="P-loop containing nucleotide triphosphate hydrolases"/>
    <property type="match status" value="1"/>
</dbReference>
<keyword evidence="1" id="KW-0234">DNA repair</keyword>
<dbReference type="Pfam" id="PF05970">
    <property type="entry name" value="PIF1"/>
    <property type="match status" value="1"/>
</dbReference>
<dbReference type="PANTHER" id="PTHR47642">
    <property type="entry name" value="ATP-DEPENDENT DNA HELICASE"/>
    <property type="match status" value="1"/>
</dbReference>
<dbReference type="PANTHER" id="PTHR47642:SF8">
    <property type="entry name" value="ATP-DEPENDENT DNA HELICASE"/>
    <property type="match status" value="1"/>
</dbReference>
<dbReference type="SUPFAM" id="SSF52540">
    <property type="entry name" value="P-loop containing nucleoside triphosphate hydrolases"/>
    <property type="match status" value="2"/>
</dbReference>
<evidence type="ECO:0000313" key="4">
    <source>
        <dbReference type="Proteomes" id="UP001152795"/>
    </source>
</evidence>
<dbReference type="InterPro" id="IPR010285">
    <property type="entry name" value="DNA_helicase_pif1-like_DEAD"/>
</dbReference>
<reference evidence="3" key="1">
    <citation type="submission" date="2020-04" db="EMBL/GenBank/DDBJ databases">
        <authorList>
            <person name="Alioto T."/>
            <person name="Alioto T."/>
            <person name="Gomez Garrido J."/>
        </authorList>
    </citation>
    <scope>NUCLEOTIDE SEQUENCE</scope>
    <source>
        <strain evidence="3">A484AB</strain>
    </source>
</reference>
<protein>
    <recommendedName>
        <fullName evidence="1">ATP-dependent DNA helicase</fullName>
        <ecNumber evidence="1">5.6.2.3</ecNumber>
    </recommendedName>
</protein>
<dbReference type="GO" id="GO:0000723">
    <property type="term" value="P:telomere maintenance"/>
    <property type="evidence" value="ECO:0007669"/>
    <property type="project" value="InterPro"/>
</dbReference>
<dbReference type="AlphaFoldDB" id="A0A6S7GVN9"/>
<name>A0A6S7GVN9_PARCT</name>
<dbReference type="InterPro" id="IPR051055">
    <property type="entry name" value="PIF1_helicase"/>
</dbReference>
<proteinExistence type="inferred from homology"/>
<evidence type="ECO:0000256" key="1">
    <source>
        <dbReference type="RuleBase" id="RU363044"/>
    </source>
</evidence>
<keyword evidence="1" id="KW-0227">DNA damage</keyword>
<dbReference type="Proteomes" id="UP001152795">
    <property type="component" value="Unassembled WGS sequence"/>
</dbReference>
<gene>
    <name evidence="3" type="ORF">PACLA_8A082300</name>
</gene>
<organism evidence="3 4">
    <name type="scientific">Paramuricea clavata</name>
    <name type="common">Red gorgonian</name>
    <name type="synonym">Violescent sea-whip</name>
    <dbReference type="NCBI Taxonomy" id="317549"/>
    <lineage>
        <taxon>Eukaryota</taxon>
        <taxon>Metazoa</taxon>
        <taxon>Cnidaria</taxon>
        <taxon>Anthozoa</taxon>
        <taxon>Octocorallia</taxon>
        <taxon>Malacalcyonacea</taxon>
        <taxon>Plexauridae</taxon>
        <taxon>Paramuricea</taxon>
    </lineage>
</organism>
<dbReference type="GO" id="GO:0043139">
    <property type="term" value="F:5'-3' DNA helicase activity"/>
    <property type="evidence" value="ECO:0007669"/>
    <property type="project" value="UniProtKB-EC"/>
</dbReference>
<comment type="cofactor">
    <cofactor evidence="1">
        <name>Mg(2+)</name>
        <dbReference type="ChEBI" id="CHEBI:18420"/>
    </cofactor>
</comment>
<keyword evidence="1 3" id="KW-0347">Helicase</keyword>
<evidence type="ECO:0000259" key="2">
    <source>
        <dbReference type="Pfam" id="PF05970"/>
    </source>
</evidence>
<comment type="caution">
    <text evidence="3">The sequence shown here is derived from an EMBL/GenBank/DDBJ whole genome shotgun (WGS) entry which is preliminary data.</text>
</comment>
<feature type="domain" description="DNA helicase Pif1-like DEAD-box helicase" evidence="2">
    <location>
        <begin position="10"/>
        <end position="199"/>
    </location>
</feature>
<dbReference type="GO" id="GO:0016787">
    <property type="term" value="F:hydrolase activity"/>
    <property type="evidence" value="ECO:0007669"/>
    <property type="project" value="UniProtKB-KW"/>
</dbReference>
<keyword evidence="1" id="KW-0233">DNA recombination</keyword>
<dbReference type="EMBL" id="CACRXK020002711">
    <property type="protein sequence ID" value="CAB3995695.1"/>
    <property type="molecule type" value="Genomic_DNA"/>
</dbReference>
<keyword evidence="1" id="KW-0378">Hydrolase</keyword>
<keyword evidence="1" id="KW-0067">ATP-binding</keyword>
<evidence type="ECO:0000313" key="3">
    <source>
        <dbReference type="EMBL" id="CAB3995695.1"/>
    </source>
</evidence>
<keyword evidence="4" id="KW-1185">Reference proteome</keyword>
<accession>A0A6S7GVN9</accession>
<keyword evidence="1" id="KW-0547">Nucleotide-binding</keyword>
<dbReference type="OrthoDB" id="5986699at2759"/>
<dbReference type="GO" id="GO:0005524">
    <property type="term" value="F:ATP binding"/>
    <property type="evidence" value="ECO:0007669"/>
    <property type="project" value="UniProtKB-KW"/>
</dbReference>
<sequence>MNSLKSVEVKPIYLFLTGGGGAGKSHLIKAIYHTAVKTFSHPPFNPTLPTVLLMAPTGAAAINIDGTTVNTGLGIPKETGTYLPAMSDQKKTQYRLTLKETKLLLIDEISMVGNTTLLHVHQRLKEIFGSSDIFAGKSIIAVGDLYQLPPIKKKAVFENFKIETYNLCHPWSVFKMTELTEIMRQKNDRAFTELLNRIRTASHTENDIKVINSRCITPSNPNYPSDALHIWAENTPVNEYCSIPESFGVRAIVY</sequence>
<dbReference type="InterPro" id="IPR027417">
    <property type="entry name" value="P-loop_NTPase"/>
</dbReference>
<dbReference type="EC" id="5.6.2.3" evidence="1"/>
<dbReference type="GO" id="GO:0006310">
    <property type="term" value="P:DNA recombination"/>
    <property type="evidence" value="ECO:0007669"/>
    <property type="project" value="UniProtKB-KW"/>
</dbReference>
<comment type="similarity">
    <text evidence="1">Belongs to the helicase family.</text>
</comment>